<dbReference type="Proteomes" id="UP000095280">
    <property type="component" value="Unplaced"/>
</dbReference>
<feature type="domain" description="Protein kinase" evidence="7">
    <location>
        <begin position="116"/>
        <end position="348"/>
    </location>
</feature>
<evidence type="ECO:0000313" key="9">
    <source>
        <dbReference type="WBParaSite" id="maker-unitig_44769-snap-gene-0.2-mRNA-1"/>
    </source>
</evidence>
<dbReference type="Pfam" id="PF00069">
    <property type="entry name" value="Pkinase"/>
    <property type="match status" value="1"/>
</dbReference>
<evidence type="ECO:0000256" key="6">
    <source>
        <dbReference type="SAM" id="MobiDB-lite"/>
    </source>
</evidence>
<dbReference type="GO" id="GO:0005524">
    <property type="term" value="F:ATP binding"/>
    <property type="evidence" value="ECO:0007669"/>
    <property type="project" value="UniProtKB-KW"/>
</dbReference>
<evidence type="ECO:0000256" key="1">
    <source>
        <dbReference type="ARBA" id="ARBA00022527"/>
    </source>
</evidence>
<keyword evidence="8" id="KW-1185">Reference proteome</keyword>
<evidence type="ECO:0000313" key="8">
    <source>
        <dbReference type="Proteomes" id="UP000095280"/>
    </source>
</evidence>
<keyword evidence="1" id="KW-0723">Serine/threonine-protein kinase</keyword>
<evidence type="ECO:0000256" key="5">
    <source>
        <dbReference type="ARBA" id="ARBA00022840"/>
    </source>
</evidence>
<feature type="region of interest" description="Disordered" evidence="6">
    <location>
        <begin position="59"/>
        <end position="101"/>
    </location>
</feature>
<dbReference type="SUPFAM" id="SSF56112">
    <property type="entry name" value="Protein kinase-like (PK-like)"/>
    <property type="match status" value="1"/>
</dbReference>
<keyword evidence="4" id="KW-0418">Kinase</keyword>
<dbReference type="AlphaFoldDB" id="A0A1I8FQU2"/>
<evidence type="ECO:0000256" key="3">
    <source>
        <dbReference type="ARBA" id="ARBA00022741"/>
    </source>
</evidence>
<keyword evidence="3" id="KW-0547">Nucleotide-binding</keyword>
<feature type="region of interest" description="Disordered" evidence="6">
    <location>
        <begin position="1"/>
        <end position="26"/>
    </location>
</feature>
<evidence type="ECO:0000259" key="7">
    <source>
        <dbReference type="PROSITE" id="PS50011"/>
    </source>
</evidence>
<feature type="compositionally biased region" description="Low complexity" evidence="6">
    <location>
        <begin position="77"/>
        <end position="89"/>
    </location>
</feature>
<dbReference type="PANTHER" id="PTHR24351">
    <property type="entry name" value="RIBOSOMAL PROTEIN S6 KINASE"/>
    <property type="match status" value="1"/>
</dbReference>
<dbReference type="SMART" id="SM00220">
    <property type="entry name" value="S_TKc"/>
    <property type="match status" value="1"/>
</dbReference>
<keyword evidence="2" id="KW-0808">Transferase</keyword>
<name>A0A1I8FQU2_9PLAT</name>
<dbReference type="GO" id="GO:0004674">
    <property type="term" value="F:protein serine/threonine kinase activity"/>
    <property type="evidence" value="ECO:0007669"/>
    <property type="project" value="UniProtKB-KW"/>
</dbReference>
<keyword evidence="5" id="KW-0067">ATP-binding</keyword>
<feature type="compositionally biased region" description="Low complexity" evidence="6">
    <location>
        <begin position="10"/>
        <end position="21"/>
    </location>
</feature>
<evidence type="ECO:0000256" key="2">
    <source>
        <dbReference type="ARBA" id="ARBA00022679"/>
    </source>
</evidence>
<dbReference type="PROSITE" id="PS50011">
    <property type="entry name" value="PROTEIN_KINASE_DOM"/>
    <property type="match status" value="1"/>
</dbReference>
<dbReference type="WBParaSite" id="maker-unitig_44769-snap-gene-0.2-mRNA-1">
    <property type="protein sequence ID" value="maker-unitig_44769-snap-gene-0.2-mRNA-1"/>
    <property type="gene ID" value="maker-unitig_44769-snap-gene-0.2"/>
</dbReference>
<sequence>MSQQFCMIDSRSSISRRPGSSCPASRGSLAALMPNILRQRREALHSMVQILNDSSANKRITRRDQFPGLDVNPSRLTSASTSTATHASAVEGAADTGGGKEEENIDLGAKENRNDFAFLKVIRQGLFRQGVSGKAQVRRSKFFAVKVLQKEQIKKRNEVKHIMSEAERPGPQHRNSVFYARCTCPSGLRTSCTLCWTTSMAESCSSIFNASAASRSQRARFLCCRDRLRQSATCTPESNHLPPENILLDSEGHVRLTDFGLCKEGLNTKSTTSTFCGTPEYLAPEVLRKEPYDMAVDWWCLGSVLYEMLFGLPPFYSREKSEMYSNILHKPLQLKPSASSARRRTFST</sequence>
<organism evidence="8 9">
    <name type="scientific">Macrostomum lignano</name>
    <dbReference type="NCBI Taxonomy" id="282301"/>
    <lineage>
        <taxon>Eukaryota</taxon>
        <taxon>Metazoa</taxon>
        <taxon>Spiralia</taxon>
        <taxon>Lophotrochozoa</taxon>
        <taxon>Platyhelminthes</taxon>
        <taxon>Rhabditophora</taxon>
        <taxon>Macrostomorpha</taxon>
        <taxon>Macrostomida</taxon>
        <taxon>Macrostomidae</taxon>
        <taxon>Macrostomum</taxon>
    </lineage>
</organism>
<dbReference type="InterPro" id="IPR000719">
    <property type="entry name" value="Prot_kinase_dom"/>
</dbReference>
<reference evidence="9" key="1">
    <citation type="submission" date="2016-11" db="UniProtKB">
        <authorList>
            <consortium name="WormBaseParasite"/>
        </authorList>
    </citation>
    <scope>IDENTIFICATION</scope>
</reference>
<evidence type="ECO:0000256" key="4">
    <source>
        <dbReference type="ARBA" id="ARBA00022777"/>
    </source>
</evidence>
<accession>A0A1I8FQU2</accession>
<proteinExistence type="predicted"/>
<dbReference type="Gene3D" id="3.30.200.20">
    <property type="entry name" value="Phosphorylase Kinase, domain 1"/>
    <property type="match status" value="1"/>
</dbReference>
<dbReference type="Gene3D" id="1.10.510.10">
    <property type="entry name" value="Transferase(Phosphotransferase) domain 1"/>
    <property type="match status" value="1"/>
</dbReference>
<protein>
    <submittedName>
        <fullName evidence="9">Protein kinase domain-containing protein</fullName>
    </submittedName>
</protein>
<dbReference type="InterPro" id="IPR011009">
    <property type="entry name" value="Kinase-like_dom_sf"/>
</dbReference>